<accession>A0A9P6ZWX2</accession>
<name>A0A9P6ZWX2_9AGAM</name>
<dbReference type="Pfam" id="PF00107">
    <property type="entry name" value="ADH_zinc_N"/>
    <property type="match status" value="1"/>
</dbReference>
<evidence type="ECO:0000313" key="3">
    <source>
        <dbReference type="Proteomes" id="UP000714275"/>
    </source>
</evidence>
<dbReference type="PANTHER" id="PTHR45348:SF2">
    <property type="entry name" value="ZINC-TYPE ALCOHOL DEHYDROGENASE-LIKE PROTEIN C2E1P3.01"/>
    <property type="match status" value="1"/>
</dbReference>
<dbReference type="OrthoDB" id="3233595at2759"/>
<reference evidence="2" key="1">
    <citation type="journal article" date="2020" name="New Phytol.">
        <title>Comparative genomics reveals dynamic genome evolution in host specialist ectomycorrhizal fungi.</title>
        <authorList>
            <person name="Lofgren L.A."/>
            <person name="Nguyen N.H."/>
            <person name="Vilgalys R."/>
            <person name="Ruytinx J."/>
            <person name="Liao H.L."/>
            <person name="Branco S."/>
            <person name="Kuo A."/>
            <person name="LaButti K."/>
            <person name="Lipzen A."/>
            <person name="Andreopoulos W."/>
            <person name="Pangilinan J."/>
            <person name="Riley R."/>
            <person name="Hundley H."/>
            <person name="Na H."/>
            <person name="Barry K."/>
            <person name="Grigoriev I.V."/>
            <person name="Stajich J.E."/>
            <person name="Kennedy P.G."/>
        </authorList>
    </citation>
    <scope>NUCLEOTIDE SEQUENCE</scope>
    <source>
        <strain evidence="2">DOB743</strain>
    </source>
</reference>
<comment type="caution">
    <text evidence="2">The sequence shown here is derived from an EMBL/GenBank/DDBJ whole genome shotgun (WGS) entry which is preliminary data.</text>
</comment>
<gene>
    <name evidence="2" type="ORF">EV702DRAFT_220587</name>
</gene>
<dbReference type="CDD" id="cd08249">
    <property type="entry name" value="enoyl_reductase_like"/>
    <property type="match status" value="1"/>
</dbReference>
<dbReference type="InterPro" id="IPR011032">
    <property type="entry name" value="GroES-like_sf"/>
</dbReference>
<dbReference type="GO" id="GO:0016651">
    <property type="term" value="F:oxidoreductase activity, acting on NAD(P)H"/>
    <property type="evidence" value="ECO:0007669"/>
    <property type="project" value="InterPro"/>
</dbReference>
<evidence type="ECO:0000259" key="1">
    <source>
        <dbReference type="SMART" id="SM00829"/>
    </source>
</evidence>
<dbReference type="SUPFAM" id="SSF50129">
    <property type="entry name" value="GroES-like"/>
    <property type="match status" value="1"/>
</dbReference>
<dbReference type="InterPro" id="IPR013154">
    <property type="entry name" value="ADH-like_N"/>
</dbReference>
<dbReference type="InterPro" id="IPR020843">
    <property type="entry name" value="ER"/>
</dbReference>
<sequence>MSTQQALWLPGIGQDFAVGTKEIDAPGPGELLVKIISSGLNPLDWKIQENGFIQFVKSYPAVIGEEAAGNVEAVGEGVTDFKEGDRVFFQASLNMGSKFTTFQQYCIVIADSAAKIPDHTSFDQAASVQVGIIPFVVALYAQQPEGLAHLAPWLEGGNGKYAGQPILIMGGASTLGQYAIQLARLSGFSPIITTASFHNTELLSSLGATHVLDRKLSTTALKDAIAKITSIPIILAFDAISLPDTQQTAHDIVTAGGTVITVRVPQVDNKHEDKVVQQVVGSFHIPPNRELGKSFMPALTQWLADGTIKPNAIEVVPGGLNGVSSGLQRLKNNLVSGKKLVVRPWETA</sequence>
<dbReference type="InterPro" id="IPR013149">
    <property type="entry name" value="ADH-like_C"/>
</dbReference>
<dbReference type="Pfam" id="PF08240">
    <property type="entry name" value="ADH_N"/>
    <property type="match status" value="1"/>
</dbReference>
<keyword evidence="3" id="KW-1185">Reference proteome</keyword>
<dbReference type="Gene3D" id="3.40.50.720">
    <property type="entry name" value="NAD(P)-binding Rossmann-like Domain"/>
    <property type="match status" value="1"/>
</dbReference>
<protein>
    <submittedName>
        <fullName evidence="2">Chaperonin 10-like protein</fullName>
    </submittedName>
</protein>
<dbReference type="InterPro" id="IPR036291">
    <property type="entry name" value="NAD(P)-bd_dom_sf"/>
</dbReference>
<dbReference type="Proteomes" id="UP000714275">
    <property type="component" value="Unassembled WGS sequence"/>
</dbReference>
<organism evidence="2 3">
    <name type="scientific">Suillus placidus</name>
    <dbReference type="NCBI Taxonomy" id="48579"/>
    <lineage>
        <taxon>Eukaryota</taxon>
        <taxon>Fungi</taxon>
        <taxon>Dikarya</taxon>
        <taxon>Basidiomycota</taxon>
        <taxon>Agaricomycotina</taxon>
        <taxon>Agaricomycetes</taxon>
        <taxon>Agaricomycetidae</taxon>
        <taxon>Boletales</taxon>
        <taxon>Suillineae</taxon>
        <taxon>Suillaceae</taxon>
        <taxon>Suillus</taxon>
    </lineage>
</organism>
<dbReference type="SMART" id="SM00829">
    <property type="entry name" value="PKS_ER"/>
    <property type="match status" value="1"/>
</dbReference>
<dbReference type="AlphaFoldDB" id="A0A9P6ZWX2"/>
<dbReference type="PANTHER" id="PTHR45348">
    <property type="entry name" value="HYPOTHETICAL OXIDOREDUCTASE (EUROFUNG)"/>
    <property type="match status" value="1"/>
</dbReference>
<proteinExistence type="predicted"/>
<dbReference type="SUPFAM" id="SSF51735">
    <property type="entry name" value="NAD(P)-binding Rossmann-fold domains"/>
    <property type="match status" value="1"/>
</dbReference>
<dbReference type="InterPro" id="IPR047122">
    <property type="entry name" value="Trans-enoyl_RdTase-like"/>
</dbReference>
<feature type="domain" description="Enoyl reductase (ER)" evidence="1">
    <location>
        <begin position="13"/>
        <end position="341"/>
    </location>
</feature>
<dbReference type="Gene3D" id="3.90.180.10">
    <property type="entry name" value="Medium-chain alcohol dehydrogenases, catalytic domain"/>
    <property type="match status" value="1"/>
</dbReference>
<dbReference type="EMBL" id="JABBWD010000019">
    <property type="protein sequence ID" value="KAG1777740.1"/>
    <property type="molecule type" value="Genomic_DNA"/>
</dbReference>
<evidence type="ECO:0000313" key="2">
    <source>
        <dbReference type="EMBL" id="KAG1777740.1"/>
    </source>
</evidence>